<keyword evidence="3" id="KW-1185">Reference proteome</keyword>
<sequence>MRYFILFLIFIVEVGYGQMTAKRQLTPDDYRKWSSFEQSIMSKDGQWVSYSLKWEQNDTLYLYSTVTKERLQFAHARWNSFSPKSDWFSYYQNDSLRLRDLKRKKELFVSKGVVDYGFVAGGNYLYYVTAIEGTKVLHLRNMKSGSATQISSVESYQFSPDQSKIAYVTRANGRSTVALLQIGISEPIVLVKGKEESTFKDYTWDAANDVLTFFEYDTVPSQYPKRLYWCTGFDNRVLVKQLDSTFEGIPSGYRMTYNFLYLPEVKGKVLLSLEALPSPSELDKKAVQIWKSTDLTVPPKAYKKHKGRSLFWYSWDVYQNTLLAVADSEHDNAILTSDTQYALVSNNDELAPLYKSSGEIMAYYVKEMATGKKVLLSDKQKAFENQVMLSPKGNCIAYFRDGEWWVYDIVKQEHRCLTKGMEVSFERKDYDQLDIVPPASSPFWLTDGSGLVISDHYDLWLITIDGQTKRRLTNGAKHKTIYRIYESLLTSAPNPSYYGLRTKVVDFRKSLLLTIENEATLSHGICVLMPNGKMNTLINRERTIHVIQATDDLNHFLILEFDFAMPPRLLYVSSKGEEAIVCQSNPQQAQFKWGKSKLITYQNKDGKLLKGALFYPDDYDAQKEYPLLVSIYEKKSGEVFDYTAPSQENNNGFNITNFVTNGYFVLYPDITYGVNTPGDDALDCVTAAVTSVLKDYPIAKHSIGLIGHSFGGYETSYIMTQSSFFKTAVIGAPSIDLTSGYLTMDGHGVSNMWRYEFGQYRTTAPFYEKTFYRNSPLLHVQNVTSPVLIWTGTEDLQLDWLHSVKLYNALWRLGKKSTLLVYPGEGHVFADTKNQRDLTHKIEDWFDYYLKGKLNAEWME</sequence>
<feature type="domain" description="Peptidase S9 prolyl oligopeptidase catalytic" evidence="1">
    <location>
        <begin position="682"/>
        <end position="852"/>
    </location>
</feature>
<dbReference type="Gene3D" id="3.40.50.1820">
    <property type="entry name" value="alpha/beta hydrolase"/>
    <property type="match status" value="1"/>
</dbReference>
<dbReference type="SUPFAM" id="SSF82171">
    <property type="entry name" value="DPP6 N-terminal domain-like"/>
    <property type="match status" value="1"/>
</dbReference>
<dbReference type="PANTHER" id="PTHR11731">
    <property type="entry name" value="PROTEASE FAMILY S9B,C DIPEPTIDYL-PEPTIDASE IV-RELATED"/>
    <property type="match status" value="1"/>
</dbReference>
<dbReference type="Gene3D" id="2.120.10.30">
    <property type="entry name" value="TolB, C-terminal domain"/>
    <property type="match status" value="2"/>
</dbReference>
<dbReference type="PANTHER" id="PTHR11731:SF193">
    <property type="entry name" value="DIPEPTIDYL PEPTIDASE 9"/>
    <property type="match status" value="1"/>
</dbReference>
<protein>
    <submittedName>
        <fullName evidence="2">Prolyl oligopeptidase family serine peptidase</fullName>
    </submittedName>
</protein>
<dbReference type="Pfam" id="PF00326">
    <property type="entry name" value="Peptidase_S9"/>
    <property type="match status" value="1"/>
</dbReference>
<accession>A0ABW5YK89</accession>
<name>A0ABW5YK89_9FLAO</name>
<dbReference type="SUPFAM" id="SSF53474">
    <property type="entry name" value="alpha/beta-Hydrolases"/>
    <property type="match status" value="1"/>
</dbReference>
<evidence type="ECO:0000313" key="2">
    <source>
        <dbReference type="EMBL" id="MFD2891360.1"/>
    </source>
</evidence>
<organism evidence="2 3">
    <name type="scientific">Flavobacterium chuncheonense</name>
    <dbReference type="NCBI Taxonomy" id="2026653"/>
    <lineage>
        <taxon>Bacteria</taxon>
        <taxon>Pseudomonadati</taxon>
        <taxon>Bacteroidota</taxon>
        <taxon>Flavobacteriia</taxon>
        <taxon>Flavobacteriales</taxon>
        <taxon>Flavobacteriaceae</taxon>
        <taxon>Flavobacterium</taxon>
    </lineage>
</organism>
<evidence type="ECO:0000313" key="3">
    <source>
        <dbReference type="Proteomes" id="UP001597534"/>
    </source>
</evidence>
<dbReference type="EMBL" id="JBHUPC010000012">
    <property type="protein sequence ID" value="MFD2891360.1"/>
    <property type="molecule type" value="Genomic_DNA"/>
</dbReference>
<dbReference type="InterPro" id="IPR050278">
    <property type="entry name" value="Serine_Prot_S9B/DPPIV"/>
</dbReference>
<dbReference type="InterPro" id="IPR029058">
    <property type="entry name" value="AB_hydrolase_fold"/>
</dbReference>
<reference evidence="3" key="1">
    <citation type="journal article" date="2019" name="Int. J. Syst. Evol. Microbiol.">
        <title>The Global Catalogue of Microorganisms (GCM) 10K type strain sequencing project: providing services to taxonomists for standard genome sequencing and annotation.</title>
        <authorList>
            <consortium name="The Broad Institute Genomics Platform"/>
            <consortium name="The Broad Institute Genome Sequencing Center for Infectious Disease"/>
            <person name="Wu L."/>
            <person name="Ma J."/>
        </authorList>
    </citation>
    <scope>NUCLEOTIDE SEQUENCE [LARGE SCALE GENOMIC DNA]</scope>
    <source>
        <strain evidence="3">KCTC 22671</strain>
    </source>
</reference>
<dbReference type="InterPro" id="IPR001375">
    <property type="entry name" value="Peptidase_S9_cat"/>
</dbReference>
<evidence type="ECO:0000259" key="1">
    <source>
        <dbReference type="Pfam" id="PF00326"/>
    </source>
</evidence>
<dbReference type="RefSeq" id="WP_379810936.1">
    <property type="nucleotide sequence ID" value="NZ_JBHUPC010000012.1"/>
</dbReference>
<comment type="caution">
    <text evidence="2">The sequence shown here is derived from an EMBL/GenBank/DDBJ whole genome shotgun (WGS) entry which is preliminary data.</text>
</comment>
<gene>
    <name evidence="2" type="ORF">ACFS5J_04960</name>
</gene>
<proteinExistence type="predicted"/>
<dbReference type="Proteomes" id="UP001597534">
    <property type="component" value="Unassembled WGS sequence"/>
</dbReference>
<dbReference type="InterPro" id="IPR011042">
    <property type="entry name" value="6-blade_b-propeller_TolB-like"/>
</dbReference>